<proteinExistence type="evidence at transcript level"/>
<accession>A0A0S1MKF0</accession>
<protein>
    <submittedName>
        <fullName evidence="1">Uncharacterized protein</fullName>
    </submittedName>
</protein>
<sequence length="56" mass="6325">MMFKGIDPSFLGLILHSLYPGVHPVLSTPAPTPCSYFPLSEAFFFNKKGQLQYYNN</sequence>
<dbReference type="AlphaFoldDB" id="A0A0S1MKF0"/>
<evidence type="ECO:0000313" key="1">
    <source>
        <dbReference type="EMBL" id="ALL41408.1"/>
    </source>
</evidence>
<dbReference type="EMBL" id="KT247319">
    <property type="protein sequence ID" value="ALL41408.1"/>
    <property type="molecule type" value="mRNA"/>
</dbReference>
<name>A0A0S1MKF0_PHAPC</name>
<reference evidence="1" key="1">
    <citation type="submission" date="2015-07" db="EMBL/GenBank/DDBJ databases">
        <title>Elucidating the P. pachyrhizi secretome and potential effectors.</title>
        <authorList>
            <person name="de Carvalho M.C.C.G."/>
            <person name="Nascimento L.C."/>
            <person name="Darben L.M."/>
            <person name="Polizel-Podanosqui A.M."/>
            <person name="Lopes-Caitar V.S."/>
            <person name="Rocha C.S."/>
            <person name="Qi M."/>
            <person name="Carazolle M."/>
            <person name="Kuwahara M.K."/>
            <person name="Pereira G.A.G."/>
            <person name="Abdelnoor R.V."/>
            <person name="Whitham S.A."/>
            <person name="Marcelino-Guimaraes F.C."/>
        </authorList>
    </citation>
    <scope>NUCLEOTIDE SEQUENCE</scope>
</reference>
<organism evidence="1">
    <name type="scientific">Phakopsora pachyrhizi</name>
    <name type="common">Asian soybean rust disease fungus</name>
    <dbReference type="NCBI Taxonomy" id="170000"/>
    <lineage>
        <taxon>Eukaryota</taxon>
        <taxon>Fungi</taxon>
        <taxon>Dikarya</taxon>
        <taxon>Basidiomycota</taxon>
        <taxon>Pucciniomycotina</taxon>
        <taxon>Pucciniomycetes</taxon>
        <taxon>Pucciniales</taxon>
        <taxon>Phakopsoraceae</taxon>
        <taxon>Phakopsora</taxon>
    </lineage>
</organism>